<evidence type="ECO:0000313" key="1">
    <source>
        <dbReference type="EMBL" id="AKJ05246.1"/>
    </source>
</evidence>
<reference evidence="1 3" key="1">
    <citation type="submission" date="2015-05" db="EMBL/GenBank/DDBJ databases">
        <title>Genome assembly of Archangium gephyra DSM 2261.</title>
        <authorList>
            <person name="Sharma G."/>
            <person name="Subramanian S."/>
        </authorList>
    </citation>
    <scope>NUCLEOTIDE SEQUENCE [LARGE SCALE GENOMIC DNA]</scope>
    <source>
        <strain evidence="1 3">DSM 2261</strain>
    </source>
</reference>
<organism evidence="1 3">
    <name type="scientific">Archangium gephyra</name>
    <dbReference type="NCBI Taxonomy" id="48"/>
    <lineage>
        <taxon>Bacteria</taxon>
        <taxon>Pseudomonadati</taxon>
        <taxon>Myxococcota</taxon>
        <taxon>Myxococcia</taxon>
        <taxon>Myxococcales</taxon>
        <taxon>Cystobacterineae</taxon>
        <taxon>Archangiaceae</taxon>
        <taxon>Archangium</taxon>
    </lineage>
</organism>
<dbReference type="EMBL" id="QUMU01000002">
    <property type="protein sequence ID" value="REG35937.1"/>
    <property type="molecule type" value="Genomic_DNA"/>
</dbReference>
<dbReference type="RefSeq" id="WP_047858832.1">
    <property type="nucleotide sequence ID" value="NZ_CP011509.1"/>
</dbReference>
<gene>
    <name evidence="1" type="ORF">AA314_06872</name>
    <name evidence="2" type="ORF">ATI61_102311</name>
</gene>
<dbReference type="AlphaFoldDB" id="A0AAC8QD38"/>
<proteinExistence type="predicted"/>
<reference evidence="2 4" key="2">
    <citation type="submission" date="2018-08" db="EMBL/GenBank/DDBJ databases">
        <title>Genomic Encyclopedia of Archaeal and Bacterial Type Strains, Phase II (KMG-II): from individual species to whole genera.</title>
        <authorList>
            <person name="Goeker M."/>
        </authorList>
    </citation>
    <scope>NUCLEOTIDE SEQUENCE [LARGE SCALE GENOMIC DNA]</scope>
    <source>
        <strain evidence="2 4">DSM 2261</strain>
    </source>
</reference>
<protein>
    <submittedName>
        <fullName evidence="1">Uncharacterized protein</fullName>
    </submittedName>
</protein>
<accession>A0AAC8QD38</accession>
<dbReference type="KEGG" id="age:AA314_06872"/>
<dbReference type="Proteomes" id="UP000256345">
    <property type="component" value="Unassembled WGS sequence"/>
</dbReference>
<dbReference type="EMBL" id="CP011509">
    <property type="protein sequence ID" value="AKJ05246.1"/>
    <property type="molecule type" value="Genomic_DNA"/>
</dbReference>
<dbReference type="Proteomes" id="UP000035579">
    <property type="component" value="Chromosome"/>
</dbReference>
<name>A0AAC8QD38_9BACT</name>
<evidence type="ECO:0000313" key="4">
    <source>
        <dbReference type="Proteomes" id="UP000256345"/>
    </source>
</evidence>
<sequence>MKKRVNPMVDEAGSRLEHTLRAFEWSVRALAQEADVQASLFPGQVWIGDELVLEFDEHRSKLAEEGLSAHFAPAEVERIEALDRLFQEMTDANDLSLWQTEEALVSPSWNAVRRAARELLEEVGWPTSPPPQERAIYVVPNA</sequence>
<evidence type="ECO:0000313" key="2">
    <source>
        <dbReference type="EMBL" id="REG35937.1"/>
    </source>
</evidence>
<evidence type="ECO:0000313" key="3">
    <source>
        <dbReference type="Proteomes" id="UP000035579"/>
    </source>
</evidence>
<keyword evidence="4" id="KW-1185">Reference proteome</keyword>